<evidence type="ECO:0000256" key="3">
    <source>
        <dbReference type="RuleBase" id="RU003616"/>
    </source>
</evidence>
<protein>
    <recommendedName>
        <fullName evidence="4">SHSP domain-containing protein</fullName>
    </recommendedName>
</protein>
<dbReference type="InterPro" id="IPR002068">
    <property type="entry name" value="A-crystallin/Hsp20_dom"/>
</dbReference>
<dbReference type="PANTHER" id="PTHR11527">
    <property type="entry name" value="HEAT-SHOCK PROTEIN 20 FAMILY MEMBER"/>
    <property type="match status" value="1"/>
</dbReference>
<dbReference type="PROSITE" id="PS01031">
    <property type="entry name" value="SHSP"/>
    <property type="match status" value="1"/>
</dbReference>
<gene>
    <name evidence="5" type="ORF">M5K25_011780</name>
</gene>
<evidence type="ECO:0000256" key="1">
    <source>
        <dbReference type="ARBA" id="ARBA00023016"/>
    </source>
</evidence>
<proteinExistence type="inferred from homology"/>
<keyword evidence="1" id="KW-0346">Stress response</keyword>
<organism evidence="5 6">
    <name type="scientific">Dendrobium thyrsiflorum</name>
    <name type="common">Pinecone-like raceme dendrobium</name>
    <name type="synonym">Orchid</name>
    <dbReference type="NCBI Taxonomy" id="117978"/>
    <lineage>
        <taxon>Eukaryota</taxon>
        <taxon>Viridiplantae</taxon>
        <taxon>Streptophyta</taxon>
        <taxon>Embryophyta</taxon>
        <taxon>Tracheophyta</taxon>
        <taxon>Spermatophyta</taxon>
        <taxon>Magnoliopsida</taxon>
        <taxon>Liliopsida</taxon>
        <taxon>Asparagales</taxon>
        <taxon>Orchidaceae</taxon>
        <taxon>Epidendroideae</taxon>
        <taxon>Malaxideae</taxon>
        <taxon>Dendrobiinae</taxon>
        <taxon>Dendrobium</taxon>
    </lineage>
</organism>
<name>A0ABD0V3M1_DENTH</name>
<evidence type="ECO:0000313" key="5">
    <source>
        <dbReference type="EMBL" id="KAL0919667.1"/>
    </source>
</evidence>
<feature type="domain" description="SHSP" evidence="4">
    <location>
        <begin position="52"/>
        <end position="166"/>
    </location>
</feature>
<dbReference type="Gene3D" id="2.60.40.790">
    <property type="match status" value="1"/>
</dbReference>
<dbReference type="InterPro" id="IPR008978">
    <property type="entry name" value="HSP20-like_chaperone"/>
</dbReference>
<dbReference type="Proteomes" id="UP001552299">
    <property type="component" value="Unassembled WGS sequence"/>
</dbReference>
<evidence type="ECO:0000313" key="6">
    <source>
        <dbReference type="Proteomes" id="UP001552299"/>
    </source>
</evidence>
<evidence type="ECO:0000259" key="4">
    <source>
        <dbReference type="PROSITE" id="PS01031"/>
    </source>
</evidence>
<keyword evidence="6" id="KW-1185">Reference proteome</keyword>
<comment type="caution">
    <text evidence="5">The sequence shown here is derived from an EMBL/GenBank/DDBJ whole genome shotgun (WGS) entry which is preliminary data.</text>
</comment>
<dbReference type="EMBL" id="JANQDX010000009">
    <property type="protein sequence ID" value="KAL0919667.1"/>
    <property type="molecule type" value="Genomic_DNA"/>
</dbReference>
<dbReference type="Pfam" id="PF00011">
    <property type="entry name" value="HSP20"/>
    <property type="match status" value="1"/>
</dbReference>
<dbReference type="InterPro" id="IPR031107">
    <property type="entry name" value="Small_HSP"/>
</dbReference>
<evidence type="ECO:0000256" key="2">
    <source>
        <dbReference type="PROSITE-ProRule" id="PRU00285"/>
    </source>
</evidence>
<accession>A0ABD0V3M1</accession>
<reference evidence="5 6" key="1">
    <citation type="journal article" date="2024" name="Plant Biotechnol. J.">
        <title>Dendrobium thyrsiflorum genome and its molecular insights into genes involved in important horticultural traits.</title>
        <authorList>
            <person name="Chen B."/>
            <person name="Wang J.Y."/>
            <person name="Zheng P.J."/>
            <person name="Li K.L."/>
            <person name="Liang Y.M."/>
            <person name="Chen X.F."/>
            <person name="Zhang C."/>
            <person name="Zhao X."/>
            <person name="He X."/>
            <person name="Zhang G.Q."/>
            <person name="Liu Z.J."/>
            <person name="Xu Q."/>
        </authorList>
    </citation>
    <scope>NUCLEOTIDE SEQUENCE [LARGE SCALE GENOMIC DNA]</scope>
    <source>
        <strain evidence="5">GZMU011</strain>
    </source>
</reference>
<comment type="similarity">
    <text evidence="2 3">Belongs to the small heat shock protein (HSP20) family.</text>
</comment>
<sequence>MDFTFLRYRDSENAVLHGCPNTINIRVFREAEAAEKAAAAALNAMPGIGLLLILPDERPDRGKERRTFRLRVFKANLPGLKKEEVKVEAEEGIVLKISGDRKRDKEEKTDRWHRVERSSGSFLRSVRENTKVDGVKVLVASSCSSRSLYRRNLRECARETWSFADEHLRVV</sequence>
<dbReference type="SUPFAM" id="SSF49764">
    <property type="entry name" value="HSP20-like chaperones"/>
    <property type="match status" value="1"/>
</dbReference>
<dbReference type="AlphaFoldDB" id="A0ABD0V3M1"/>